<keyword evidence="1" id="KW-0472">Membrane</keyword>
<sequence>MFFICCNLPVIVTNCILLNLFLITLVYALPSTFESHMIWILRTFQYILQMQYFENIDGSVIKSFINDVVILIETSNRIEKN</sequence>
<protein>
    <submittedName>
        <fullName evidence="2">Uncharacterized protein</fullName>
    </submittedName>
</protein>
<dbReference type="Proteomes" id="UP001372338">
    <property type="component" value="Unassembled WGS sequence"/>
</dbReference>
<dbReference type="EMBL" id="JAYWIO010000002">
    <property type="protein sequence ID" value="KAK7281602.1"/>
    <property type="molecule type" value="Genomic_DNA"/>
</dbReference>
<evidence type="ECO:0000256" key="1">
    <source>
        <dbReference type="SAM" id="Phobius"/>
    </source>
</evidence>
<organism evidence="2 3">
    <name type="scientific">Crotalaria pallida</name>
    <name type="common">Smooth rattlebox</name>
    <name type="synonym">Crotalaria striata</name>
    <dbReference type="NCBI Taxonomy" id="3830"/>
    <lineage>
        <taxon>Eukaryota</taxon>
        <taxon>Viridiplantae</taxon>
        <taxon>Streptophyta</taxon>
        <taxon>Embryophyta</taxon>
        <taxon>Tracheophyta</taxon>
        <taxon>Spermatophyta</taxon>
        <taxon>Magnoliopsida</taxon>
        <taxon>eudicotyledons</taxon>
        <taxon>Gunneridae</taxon>
        <taxon>Pentapetalae</taxon>
        <taxon>rosids</taxon>
        <taxon>fabids</taxon>
        <taxon>Fabales</taxon>
        <taxon>Fabaceae</taxon>
        <taxon>Papilionoideae</taxon>
        <taxon>50 kb inversion clade</taxon>
        <taxon>genistoids sensu lato</taxon>
        <taxon>core genistoids</taxon>
        <taxon>Crotalarieae</taxon>
        <taxon>Crotalaria</taxon>
    </lineage>
</organism>
<feature type="transmembrane region" description="Helical" evidence="1">
    <location>
        <begin position="7"/>
        <end position="29"/>
    </location>
</feature>
<comment type="caution">
    <text evidence="2">The sequence shown here is derived from an EMBL/GenBank/DDBJ whole genome shotgun (WGS) entry which is preliminary data.</text>
</comment>
<evidence type="ECO:0000313" key="3">
    <source>
        <dbReference type="Proteomes" id="UP001372338"/>
    </source>
</evidence>
<keyword evidence="1" id="KW-1133">Transmembrane helix</keyword>
<dbReference type="AlphaFoldDB" id="A0AAN9IJK6"/>
<evidence type="ECO:0000313" key="2">
    <source>
        <dbReference type="EMBL" id="KAK7281602.1"/>
    </source>
</evidence>
<keyword evidence="3" id="KW-1185">Reference proteome</keyword>
<gene>
    <name evidence="2" type="ORF">RIF29_09731</name>
</gene>
<reference evidence="2 3" key="1">
    <citation type="submission" date="2024-01" db="EMBL/GenBank/DDBJ databases">
        <title>The genomes of 5 underutilized Papilionoideae crops provide insights into root nodulation and disease resistanc.</title>
        <authorList>
            <person name="Yuan L."/>
        </authorList>
    </citation>
    <scope>NUCLEOTIDE SEQUENCE [LARGE SCALE GENOMIC DNA]</scope>
    <source>
        <strain evidence="2">ZHUSHIDOU_FW_LH</strain>
        <tissue evidence="2">Leaf</tissue>
    </source>
</reference>
<name>A0AAN9IJK6_CROPI</name>
<proteinExistence type="predicted"/>
<accession>A0AAN9IJK6</accession>
<keyword evidence="1" id="KW-0812">Transmembrane</keyword>